<dbReference type="AlphaFoldDB" id="A0A1N6LXM5"/>
<reference evidence="2 3" key="1">
    <citation type="journal article" date="2012" name="Nucleic Acids Res.">
        <title>Sequencing of the smallest Apicomplexan genome from the human pathogen Babesia microti.</title>
        <authorList>
            <person name="Cornillot E."/>
            <person name="Hadj-Kaddour K."/>
            <person name="Dassouli A."/>
            <person name="Noel B."/>
            <person name="Ranwez V."/>
            <person name="Vacherie B."/>
            <person name="Augagneur Y."/>
            <person name="Bres V."/>
            <person name="Duclos A."/>
            <person name="Randazzo S."/>
            <person name="Carcy B."/>
            <person name="Debierre-Grockiego F."/>
            <person name="Delbecq S."/>
            <person name="Moubri-Menage K."/>
            <person name="Shams-Eldin H."/>
            <person name="Usmani-Brown S."/>
            <person name="Bringaud F."/>
            <person name="Wincker P."/>
            <person name="Vivares C.P."/>
            <person name="Schwarz R.T."/>
            <person name="Schetters T.P."/>
            <person name="Krause P.J."/>
            <person name="Gorenflot A."/>
            <person name="Berry V."/>
            <person name="Barbe V."/>
            <person name="Ben Mamoun C."/>
        </authorList>
    </citation>
    <scope>NUCLEOTIDE SEQUENCE [LARGE SCALE GENOMIC DNA]</scope>
    <source>
        <strain evidence="2 3">RI</strain>
    </source>
</reference>
<dbReference type="Pfam" id="PF08373">
    <property type="entry name" value="RAP"/>
    <property type="match status" value="1"/>
</dbReference>
<gene>
    <name evidence="2" type="ORF">BmR1_04g06132</name>
</gene>
<evidence type="ECO:0000313" key="3">
    <source>
        <dbReference type="Proteomes" id="UP000002899"/>
    </source>
</evidence>
<evidence type="ECO:0000259" key="1">
    <source>
        <dbReference type="PROSITE" id="PS51286"/>
    </source>
</evidence>
<evidence type="ECO:0000313" key="2">
    <source>
        <dbReference type="EMBL" id="SIO73628.1"/>
    </source>
</evidence>
<dbReference type="InterPro" id="IPR013584">
    <property type="entry name" value="RAP"/>
</dbReference>
<dbReference type="VEuPathDB" id="PiroplasmaDB:BmR1_04g06132"/>
<reference evidence="2 3" key="3">
    <citation type="journal article" date="2016" name="Sci. Rep.">
        <title>Genome-wide diversity and gene expression profiling of Babesia microti isolates identify polymorphic genes that mediate host-pathogen interactions.</title>
        <authorList>
            <person name="Silva J.C."/>
            <person name="Cornillot E."/>
            <person name="McCracken C."/>
            <person name="Usmani-Brown S."/>
            <person name="Dwivedi A."/>
            <person name="Ifeonu O.O."/>
            <person name="Crabtree J."/>
            <person name="Gotia H.T."/>
            <person name="Virji A.Z."/>
            <person name="Reynes C."/>
            <person name="Colinge J."/>
            <person name="Kumar V."/>
            <person name="Lawres L."/>
            <person name="Pazzi J.E."/>
            <person name="Pablo J.V."/>
            <person name="Hung C."/>
            <person name="Brancato J."/>
            <person name="Kumari P."/>
            <person name="Orvis J."/>
            <person name="Tretina K."/>
            <person name="Chibucos M."/>
            <person name="Ott S."/>
            <person name="Sadzewicz L."/>
            <person name="Sengamalay N."/>
            <person name="Shetty A.C."/>
            <person name="Su Q."/>
            <person name="Tallon L."/>
            <person name="Fraser C.M."/>
            <person name="Frutos R."/>
            <person name="Molina D.M."/>
            <person name="Krause P.J."/>
            <person name="Ben Mamoun C."/>
        </authorList>
    </citation>
    <scope>NUCLEOTIDE SEQUENCE [LARGE SCALE GENOMIC DNA]</scope>
    <source>
        <strain evidence="2 3">RI</strain>
    </source>
</reference>
<keyword evidence="3" id="KW-1185">Reference proteome</keyword>
<reference evidence="2 3" key="2">
    <citation type="journal article" date="2013" name="PLoS ONE">
        <title>Whole genome mapping and re-organization of the nuclear and mitochondrial genomes of Babesia microti isolates.</title>
        <authorList>
            <person name="Cornillot E."/>
            <person name="Dassouli A."/>
            <person name="Garg A."/>
            <person name="Pachikara N."/>
            <person name="Randazzo S."/>
            <person name="Depoix D."/>
            <person name="Carcy B."/>
            <person name="Delbecq S."/>
            <person name="Frutos R."/>
            <person name="Silva J.C."/>
            <person name="Sutton R."/>
            <person name="Krause P.J."/>
            <person name="Mamoun C.B."/>
        </authorList>
    </citation>
    <scope>NUCLEOTIDE SEQUENCE [LARGE SCALE GENOMIC DNA]</scope>
    <source>
        <strain evidence="2 3">RI</strain>
    </source>
</reference>
<proteinExistence type="predicted"/>
<dbReference type="PROSITE" id="PS51286">
    <property type="entry name" value="RAP"/>
    <property type="match status" value="1"/>
</dbReference>
<protein>
    <recommendedName>
        <fullName evidence="1">RAP domain-containing protein</fullName>
    </recommendedName>
</protein>
<dbReference type="GeneID" id="24425872"/>
<organism evidence="2 3">
    <name type="scientific">Babesia microti (strain RI)</name>
    <dbReference type="NCBI Taxonomy" id="1133968"/>
    <lineage>
        <taxon>Eukaryota</taxon>
        <taxon>Sar</taxon>
        <taxon>Alveolata</taxon>
        <taxon>Apicomplexa</taxon>
        <taxon>Aconoidasida</taxon>
        <taxon>Piroplasmida</taxon>
        <taxon>Babesiidae</taxon>
        <taxon>Babesia</taxon>
    </lineage>
</organism>
<feature type="domain" description="RAP" evidence="1">
    <location>
        <begin position="433"/>
        <end position="493"/>
    </location>
</feature>
<dbReference type="Proteomes" id="UP000002899">
    <property type="component" value="Chromosome IV"/>
</dbReference>
<dbReference type="EMBL" id="LN871599">
    <property type="protein sequence ID" value="SIO73628.1"/>
    <property type="molecule type" value="Genomic_DNA"/>
</dbReference>
<accession>A0A1N6LXM5</accession>
<dbReference type="SMART" id="SM00952">
    <property type="entry name" value="RAP"/>
    <property type="match status" value="1"/>
</dbReference>
<sequence length="502" mass="57543">MGRIDRTFVRAINFVQNSPHCYVFLPRFFSTLTQSFQSRNDVYKLLTNTPPPGIDELYAGIKYLSGPERIHAVKDSQFDDYMDEIESRISSMNSAFLGNYSLRLSLLAPQNPKVVKVVEAICDALIGRPEAHPREIIQCGFAAASVELDKPQFFEFVKQQLTANIDLASADTLNLSLHMIFKSKRTDRVLTALVCEKLAELTDRFIAHDVVNTLRTLSRTALCKGFLLRRLSTLIADNLDQFDKTQLIHCLYRLSTLKFVTEKFYSNVYTVIERELTMLSDPLKLKLLITASLCNLREHKVKELLKGITPVHGWETSCMFDYCYSLIYFNGAGKDVSSKVKSCLKLIATRQPITSRRYALTFKEALDELAATNPGIYESLSPEWTKTLDKFVKTEKEKIELQPGFQEVKHVLDTASRHFNYTFKPLEAVDNFQVNFLEESKKIVIDVESPTLLSNFAIKHRYLSAKGYKPLCVRYWEWRRIKTESGQLEYLNKLLQTTNAAL</sequence>
<dbReference type="OrthoDB" id="364016at2759"/>
<dbReference type="KEGG" id="bmic:BmR1_04g06132"/>
<name>A0A1N6LXM5_BABMR</name>
<dbReference type="RefSeq" id="XP_021337707.1">
    <property type="nucleotide sequence ID" value="XM_021482478.1"/>
</dbReference>